<dbReference type="GO" id="GO:0006369">
    <property type="term" value="P:termination of RNA polymerase II transcription"/>
    <property type="evidence" value="ECO:0007669"/>
    <property type="project" value="TreeGrafter"/>
</dbReference>
<evidence type="ECO:0000256" key="8">
    <source>
        <dbReference type="RuleBase" id="RU364150"/>
    </source>
</evidence>
<proteinExistence type="inferred from homology"/>
<evidence type="ECO:0000256" key="3">
    <source>
        <dbReference type="ARBA" id="ARBA00019612"/>
    </source>
</evidence>
<gene>
    <name evidence="8" type="primary">MED18</name>
    <name evidence="9" type="ORF">VC83_03908</name>
</gene>
<protein>
    <recommendedName>
        <fullName evidence="3 8">Mediator of RNA polymerase II transcription subunit 18</fullName>
    </recommendedName>
    <alternativeName>
        <fullName evidence="7 8">Mediator complex subunit 18</fullName>
    </alternativeName>
</protein>
<dbReference type="Gene3D" id="2.40.320.10">
    <property type="entry name" value="Hypothetical Protein Pfu-838710-001"/>
    <property type="match status" value="1"/>
</dbReference>
<dbReference type="InterPro" id="IPR019095">
    <property type="entry name" value="Mediator_Med18"/>
</dbReference>
<dbReference type="Proteomes" id="UP000077154">
    <property type="component" value="Unassembled WGS sequence"/>
</dbReference>
<comment type="function">
    <text evidence="8">Component of the Mediator complex, a coactivator involved in the regulated transcription of nearly all RNA polymerase II-dependent genes. Mediator functions as a bridge to convey information from gene-specific regulatory proteins to the basal RNA polymerase II transcription machinery. Mediator is recruited to promoters by direct interactions with regulatory proteins and serves as a scaffold for the assembly of a functional preinitiation complex with RNA polymerase II and the general transcription factors.</text>
</comment>
<name>A0A177AEL2_9PEZI</name>
<dbReference type="PANTHER" id="PTHR13321">
    <property type="entry name" value="MEDIATOR OF RNA POLYMERASE II TRANSCRIPTION, SUBUNIT 18"/>
    <property type="match status" value="1"/>
</dbReference>
<dbReference type="GO" id="GO:0016592">
    <property type="term" value="C:mediator complex"/>
    <property type="evidence" value="ECO:0007669"/>
    <property type="project" value="InterPro"/>
</dbReference>
<dbReference type="PANTHER" id="PTHR13321:SF2">
    <property type="entry name" value="MEDIATOR OF RNA POLYMERASE II TRANSCRIPTION SUBUNIT 18"/>
    <property type="match status" value="1"/>
</dbReference>
<keyword evidence="8" id="KW-0010">Activator</keyword>
<evidence type="ECO:0000256" key="6">
    <source>
        <dbReference type="ARBA" id="ARBA00023242"/>
    </source>
</evidence>
<dbReference type="Pfam" id="PF09637">
    <property type="entry name" value="Med18"/>
    <property type="match status" value="1"/>
</dbReference>
<reference evidence="9" key="1">
    <citation type="submission" date="2016-03" db="EMBL/GenBank/DDBJ databases">
        <title>Updated assembly of Pseudogymnoascus destructans, the fungus causing white-nose syndrome of bats.</title>
        <authorList>
            <person name="Palmer J.M."/>
            <person name="Drees K.P."/>
            <person name="Foster J.T."/>
            <person name="Lindner D.L."/>
        </authorList>
    </citation>
    <scope>NUCLEOTIDE SEQUENCE [LARGE SCALE GENOMIC DNA]</scope>
    <source>
        <strain evidence="9">20631-21</strain>
    </source>
</reference>
<evidence type="ECO:0000256" key="1">
    <source>
        <dbReference type="ARBA" id="ARBA00004123"/>
    </source>
</evidence>
<keyword evidence="4 8" id="KW-0805">Transcription regulation</keyword>
<dbReference type="VEuPathDB" id="FungiDB:GMDG_08289"/>
<comment type="similarity">
    <text evidence="2 8">Belongs to the Mediator complex subunit 18 family.</text>
</comment>
<evidence type="ECO:0000256" key="5">
    <source>
        <dbReference type="ARBA" id="ARBA00023163"/>
    </source>
</evidence>
<accession>A0A177AEL2</accession>
<dbReference type="AlphaFoldDB" id="A0A177AEL2"/>
<keyword evidence="6 8" id="KW-0539">Nucleus</keyword>
<dbReference type="GO" id="GO:0070847">
    <property type="term" value="C:core mediator complex"/>
    <property type="evidence" value="ECO:0007669"/>
    <property type="project" value="TreeGrafter"/>
</dbReference>
<dbReference type="EMBL" id="KV441393">
    <property type="protein sequence ID" value="OAF59701.1"/>
    <property type="molecule type" value="Genomic_DNA"/>
</dbReference>
<evidence type="ECO:0000256" key="7">
    <source>
        <dbReference type="ARBA" id="ARBA00032012"/>
    </source>
</evidence>
<dbReference type="OrthoDB" id="5348092at2759"/>
<organism evidence="9">
    <name type="scientific">Pseudogymnoascus destructans</name>
    <dbReference type="NCBI Taxonomy" id="655981"/>
    <lineage>
        <taxon>Eukaryota</taxon>
        <taxon>Fungi</taxon>
        <taxon>Dikarya</taxon>
        <taxon>Ascomycota</taxon>
        <taxon>Pezizomycotina</taxon>
        <taxon>Leotiomycetes</taxon>
        <taxon>Thelebolales</taxon>
        <taxon>Thelebolaceae</taxon>
        <taxon>Pseudogymnoascus</taxon>
    </lineage>
</organism>
<comment type="subunit">
    <text evidence="8">Component of the Mediator complex.</text>
</comment>
<evidence type="ECO:0000256" key="2">
    <source>
        <dbReference type="ARBA" id="ARBA00009814"/>
    </source>
</evidence>
<sequence>MHELFLTAAVPGEHVKEALKILQGLCAMPPAHKYQRVLTYEGPSAQLVPIPAARVQNRRPQDREVWNELNKQLVRQSHYITLAFAAERGEFSGGAEDQAGEKPVIDLEEARGTLHFYDYPEPPHPSRPVNSRLVIHIPDEPKLPSLLRSIKFTHYSESLREIYNFYRDNVTFTLSRELQRKQQDGVIDLEGSTPQASSDIRDYIPFDGENKWVLKASVEVTDEKEGPLVQRGIEELLKVQSDLAGLYEFSILDRAVLDTRVPAFLEQLRRR</sequence>
<evidence type="ECO:0000313" key="9">
    <source>
        <dbReference type="EMBL" id="OAF59701.1"/>
    </source>
</evidence>
<keyword evidence="5 8" id="KW-0804">Transcription</keyword>
<dbReference type="eggNOG" id="ENOG502RI2G">
    <property type="taxonomic scope" value="Eukaryota"/>
</dbReference>
<evidence type="ECO:0000256" key="4">
    <source>
        <dbReference type="ARBA" id="ARBA00023015"/>
    </source>
</evidence>
<comment type="subcellular location">
    <subcellularLocation>
        <location evidence="1 8">Nucleus</location>
    </subcellularLocation>
</comment>
<dbReference type="GO" id="GO:0003712">
    <property type="term" value="F:transcription coregulator activity"/>
    <property type="evidence" value="ECO:0007669"/>
    <property type="project" value="InterPro"/>
</dbReference>
<dbReference type="GO" id="GO:0006357">
    <property type="term" value="P:regulation of transcription by RNA polymerase II"/>
    <property type="evidence" value="ECO:0007669"/>
    <property type="project" value="InterPro"/>
</dbReference>